<dbReference type="PANTHER" id="PTHR43837">
    <property type="entry name" value="RIBOSOMAL PROTEIN S12 METHYLTHIOTRANSFERASE RIMO"/>
    <property type="match status" value="1"/>
</dbReference>
<dbReference type="Pfam" id="PF18693">
    <property type="entry name" value="TRAM_2"/>
    <property type="match status" value="1"/>
</dbReference>
<dbReference type="GO" id="GO:0005840">
    <property type="term" value="C:ribosome"/>
    <property type="evidence" value="ECO:0007669"/>
    <property type="project" value="UniProtKB-KW"/>
</dbReference>
<comment type="function">
    <text evidence="8">Catalyzes the methylthiolation of an aspartic acid residue of ribosomal protein uS12.</text>
</comment>
<dbReference type="Gene3D" id="3.80.30.20">
    <property type="entry name" value="tm_1862 like domain"/>
    <property type="match status" value="1"/>
</dbReference>
<dbReference type="Pfam" id="PF00919">
    <property type="entry name" value="UPF0004"/>
    <property type="match status" value="1"/>
</dbReference>
<dbReference type="PROSITE" id="PS51449">
    <property type="entry name" value="MTTASE_N"/>
    <property type="match status" value="1"/>
</dbReference>
<dbReference type="InterPro" id="IPR012340">
    <property type="entry name" value="NA-bd_OB-fold"/>
</dbReference>
<dbReference type="SFLD" id="SFLDF00274">
    <property type="entry name" value="ribosomal_protein_S12_methylth"/>
    <property type="match status" value="1"/>
</dbReference>
<dbReference type="Gene3D" id="3.40.50.12160">
    <property type="entry name" value="Methylthiotransferase, N-terminal domain"/>
    <property type="match status" value="1"/>
</dbReference>
<feature type="binding site" evidence="8">
    <location>
        <position position="154"/>
    </location>
    <ligand>
        <name>[4Fe-4S] cluster</name>
        <dbReference type="ChEBI" id="CHEBI:49883"/>
        <label>2</label>
        <note>4Fe-4S-S-AdoMet</note>
    </ligand>
</feature>
<evidence type="ECO:0000313" key="12">
    <source>
        <dbReference type="EMBL" id="KXG76905.1"/>
    </source>
</evidence>
<keyword evidence="12" id="KW-0689">Ribosomal protein</keyword>
<dbReference type="PANTHER" id="PTHR43837:SF1">
    <property type="entry name" value="RIBOSOMAL PROTEIN US12 METHYLTHIOTRANSFERASE RIMO"/>
    <property type="match status" value="1"/>
</dbReference>
<dbReference type="InterPro" id="IPR020612">
    <property type="entry name" value="Methylthiotransferase_CS"/>
</dbReference>
<keyword evidence="7 8" id="KW-0411">Iron-sulfur</keyword>
<dbReference type="InterPro" id="IPR013848">
    <property type="entry name" value="Methylthiotransferase_N"/>
</dbReference>
<evidence type="ECO:0000256" key="1">
    <source>
        <dbReference type="ARBA" id="ARBA00022485"/>
    </source>
</evidence>
<dbReference type="SUPFAM" id="SSF102114">
    <property type="entry name" value="Radical SAM enzymes"/>
    <property type="match status" value="1"/>
</dbReference>
<evidence type="ECO:0000256" key="8">
    <source>
        <dbReference type="HAMAP-Rule" id="MF_01865"/>
    </source>
</evidence>
<dbReference type="PROSITE" id="PS51918">
    <property type="entry name" value="RADICAL_SAM"/>
    <property type="match status" value="1"/>
</dbReference>
<dbReference type="HAMAP" id="MF_01865">
    <property type="entry name" value="MTTase_RimO"/>
    <property type="match status" value="1"/>
</dbReference>
<proteinExistence type="inferred from homology"/>
<keyword evidence="12" id="KW-0687">Ribonucleoprotein</keyword>
<feature type="binding site" evidence="8">
    <location>
        <position position="82"/>
    </location>
    <ligand>
        <name>[4Fe-4S] cluster</name>
        <dbReference type="ChEBI" id="CHEBI:49883"/>
        <label>1</label>
    </ligand>
</feature>
<dbReference type="Pfam" id="PF04055">
    <property type="entry name" value="Radical_SAM"/>
    <property type="match status" value="1"/>
</dbReference>
<dbReference type="SFLD" id="SFLDG01061">
    <property type="entry name" value="methylthiotransferase"/>
    <property type="match status" value="1"/>
</dbReference>
<evidence type="ECO:0000259" key="11">
    <source>
        <dbReference type="PROSITE" id="PS51918"/>
    </source>
</evidence>
<keyword evidence="2 8" id="KW-0963">Cytoplasm</keyword>
<dbReference type="GO" id="GO:0035600">
    <property type="term" value="P:tRNA methylthiolation"/>
    <property type="evidence" value="ECO:0007669"/>
    <property type="project" value="UniProtKB-ARBA"/>
</dbReference>
<comment type="caution">
    <text evidence="12">The sequence shown here is derived from an EMBL/GenBank/DDBJ whole genome shotgun (WGS) entry which is preliminary data.</text>
</comment>
<dbReference type="PATRIC" id="fig|520764.3.peg.1444"/>
<evidence type="ECO:0000313" key="13">
    <source>
        <dbReference type="Proteomes" id="UP000070427"/>
    </source>
</evidence>
<dbReference type="GO" id="GO:0035599">
    <property type="term" value="F:aspartic acid methylthiotransferase activity"/>
    <property type="evidence" value="ECO:0007669"/>
    <property type="project" value="TreeGrafter"/>
</dbReference>
<dbReference type="InterPro" id="IPR005840">
    <property type="entry name" value="Ribosomal_uS12_MeSTrfase_RimO"/>
</dbReference>
<feature type="binding site" evidence="8">
    <location>
        <position position="161"/>
    </location>
    <ligand>
        <name>[4Fe-4S] cluster</name>
        <dbReference type="ChEBI" id="CHEBI:49883"/>
        <label>2</label>
        <note>4Fe-4S-S-AdoMet</note>
    </ligand>
</feature>
<comment type="catalytic activity">
    <reaction evidence="8">
        <text>L-aspartate(89)-[ribosomal protein uS12]-hydrogen + (sulfur carrier)-SH + AH2 + 2 S-adenosyl-L-methionine = 3-methylsulfanyl-L-aspartate(89)-[ribosomal protein uS12]-hydrogen + (sulfur carrier)-H + 5'-deoxyadenosine + L-methionine + A + S-adenosyl-L-homocysteine + 2 H(+)</text>
        <dbReference type="Rhea" id="RHEA:37087"/>
        <dbReference type="Rhea" id="RHEA-COMP:10460"/>
        <dbReference type="Rhea" id="RHEA-COMP:10461"/>
        <dbReference type="Rhea" id="RHEA-COMP:14737"/>
        <dbReference type="Rhea" id="RHEA-COMP:14739"/>
        <dbReference type="ChEBI" id="CHEBI:13193"/>
        <dbReference type="ChEBI" id="CHEBI:15378"/>
        <dbReference type="ChEBI" id="CHEBI:17319"/>
        <dbReference type="ChEBI" id="CHEBI:17499"/>
        <dbReference type="ChEBI" id="CHEBI:29917"/>
        <dbReference type="ChEBI" id="CHEBI:29961"/>
        <dbReference type="ChEBI" id="CHEBI:57844"/>
        <dbReference type="ChEBI" id="CHEBI:57856"/>
        <dbReference type="ChEBI" id="CHEBI:59789"/>
        <dbReference type="ChEBI" id="CHEBI:64428"/>
        <dbReference type="ChEBI" id="CHEBI:73599"/>
        <dbReference type="EC" id="2.8.4.4"/>
    </reaction>
</comment>
<dbReference type="EMBL" id="LOED01000015">
    <property type="protein sequence ID" value="KXG76905.1"/>
    <property type="molecule type" value="Genomic_DNA"/>
</dbReference>
<comment type="subcellular location">
    <subcellularLocation>
        <location evidence="8">Cytoplasm</location>
    </subcellularLocation>
</comment>
<evidence type="ECO:0000256" key="5">
    <source>
        <dbReference type="ARBA" id="ARBA00022723"/>
    </source>
</evidence>
<protein>
    <recommendedName>
        <fullName evidence="8">Ribosomal protein uS12 methylthiotransferase RimO</fullName>
        <shortName evidence="8">uS12 MTTase</shortName>
        <shortName evidence="8">uS12 methylthiotransferase</shortName>
        <ecNumber evidence="8">2.8.4.4</ecNumber>
    </recommendedName>
    <alternativeName>
        <fullName evidence="8">Ribosomal protein uS12 (aspartate-C(3))-methylthiotransferase</fullName>
    </alternativeName>
    <alternativeName>
        <fullName evidence="8">Ribosome maturation factor RimO</fullName>
    </alternativeName>
</protein>
<evidence type="ECO:0000259" key="10">
    <source>
        <dbReference type="PROSITE" id="PS51449"/>
    </source>
</evidence>
<evidence type="ECO:0000256" key="7">
    <source>
        <dbReference type="ARBA" id="ARBA00023014"/>
    </source>
</evidence>
<dbReference type="AlphaFoldDB" id="A0A140L8N0"/>
<evidence type="ECO:0000259" key="9">
    <source>
        <dbReference type="PROSITE" id="PS50926"/>
    </source>
</evidence>
<feature type="domain" description="TRAM" evidence="9">
    <location>
        <begin position="373"/>
        <end position="440"/>
    </location>
</feature>
<feature type="binding site" evidence="8">
    <location>
        <position position="48"/>
    </location>
    <ligand>
        <name>[4Fe-4S] cluster</name>
        <dbReference type="ChEBI" id="CHEBI:49883"/>
        <label>1</label>
    </ligand>
</feature>
<dbReference type="STRING" id="520764.AN618_13880"/>
<dbReference type="InterPro" id="IPR002792">
    <property type="entry name" value="TRAM_dom"/>
</dbReference>
<organism evidence="12 13">
    <name type="scientific">Fervidicola ferrireducens</name>
    <dbReference type="NCBI Taxonomy" id="520764"/>
    <lineage>
        <taxon>Bacteria</taxon>
        <taxon>Bacillati</taxon>
        <taxon>Bacillota</taxon>
        <taxon>Clostridia</taxon>
        <taxon>Thermosediminibacterales</taxon>
        <taxon>Thermosediminibacteraceae</taxon>
        <taxon>Fervidicola</taxon>
    </lineage>
</organism>
<dbReference type="GO" id="GO:0103039">
    <property type="term" value="F:protein methylthiotransferase activity"/>
    <property type="evidence" value="ECO:0007669"/>
    <property type="project" value="UniProtKB-EC"/>
</dbReference>
<reference evidence="12 13" key="1">
    <citation type="submission" date="2015-12" db="EMBL/GenBank/DDBJ databases">
        <title>Draft genome sequnece of Fervidicola ferrireducens strain Y170.</title>
        <authorList>
            <person name="Patel B.K."/>
        </authorList>
    </citation>
    <scope>NUCLEOTIDE SEQUENCE [LARGE SCALE GENOMIC DNA]</scope>
    <source>
        <strain evidence="12 13">Y170</strain>
    </source>
</reference>
<feature type="binding site" evidence="8">
    <location>
        <position position="12"/>
    </location>
    <ligand>
        <name>[4Fe-4S] cluster</name>
        <dbReference type="ChEBI" id="CHEBI:49883"/>
        <label>1</label>
    </ligand>
</feature>
<dbReference type="RefSeq" id="WP_066353426.1">
    <property type="nucleotide sequence ID" value="NZ_LOED01000015.1"/>
</dbReference>
<evidence type="ECO:0000256" key="3">
    <source>
        <dbReference type="ARBA" id="ARBA00022679"/>
    </source>
</evidence>
<evidence type="ECO:0000256" key="2">
    <source>
        <dbReference type="ARBA" id="ARBA00022490"/>
    </source>
</evidence>
<dbReference type="InterPro" id="IPR005839">
    <property type="entry name" value="Methylthiotransferase"/>
</dbReference>
<evidence type="ECO:0000256" key="4">
    <source>
        <dbReference type="ARBA" id="ARBA00022691"/>
    </source>
</evidence>
<gene>
    <name evidence="8 12" type="primary">rimO</name>
    <name evidence="12" type="ORF">AN618_13880</name>
</gene>
<keyword evidence="5 8" id="KW-0479">Metal-binding</keyword>
<dbReference type="EC" id="2.8.4.4" evidence="8"/>
<dbReference type="PROSITE" id="PS50926">
    <property type="entry name" value="TRAM"/>
    <property type="match status" value="1"/>
</dbReference>
<keyword evidence="4 8" id="KW-0949">S-adenosyl-L-methionine</keyword>
<sequence>MEVKVALVSLGCDKNLVDSEYMLGSLLEKGYSITSEVGSADIIIINTCGFINSAKEESINTILEMAEYKKKGKCKLLIATGCLSQRYGDQLLKEIPELDAVIGTGDFLKLPDLIEQVKVSRLNITRNKTVIDYDIKKRVNTLKYVSYVKIAEGCNNRCSYCAIPLIKGPYKSRPMESIKEEVEFLVSRGIKEINIVAQDTTSYGIDMYGKPSLPELLKKLTDVKGEFWIRVLYAYPTHINDELLEIISCNPKITKYLDIPLQHISDRILRLMNRPTNSEQIKKLIEKVRNVVPDIALRTTFIVGFPTETESDFRELINFIKTYQFDRVGAFKYSREEGTYAATLRPQVPEKIKQKRFDTLMRVQQDISKNKNEKLVGSILTVLTENYDSKRKLFIGRSQKDAPEVDGTVIFTADKCEPGQFCKVKVTKAFEYDLYGEAVQIL</sequence>
<keyword evidence="3 8" id="KW-0808">Transferase</keyword>
<dbReference type="OrthoDB" id="9805215at2"/>
<dbReference type="SMART" id="SM00729">
    <property type="entry name" value="Elp3"/>
    <property type="match status" value="1"/>
</dbReference>
<dbReference type="InterPro" id="IPR038135">
    <property type="entry name" value="Methylthiotransferase_N_sf"/>
</dbReference>
<dbReference type="Proteomes" id="UP000070427">
    <property type="component" value="Unassembled WGS sequence"/>
</dbReference>
<accession>A0A140L8N0</accession>
<dbReference type="InterPro" id="IPR006638">
    <property type="entry name" value="Elp3/MiaA/NifB-like_rSAM"/>
</dbReference>
<dbReference type="GO" id="GO:0140101">
    <property type="term" value="F:catalytic activity, acting on a tRNA"/>
    <property type="evidence" value="ECO:0007669"/>
    <property type="project" value="UniProtKB-ARBA"/>
</dbReference>
<dbReference type="InterPro" id="IPR023404">
    <property type="entry name" value="rSAM_horseshoe"/>
</dbReference>
<dbReference type="SFLD" id="SFLDS00029">
    <property type="entry name" value="Radical_SAM"/>
    <property type="match status" value="1"/>
</dbReference>
<comment type="similarity">
    <text evidence="8">Belongs to the methylthiotransferase family. RimO subfamily.</text>
</comment>
<dbReference type="InterPro" id="IPR007197">
    <property type="entry name" value="rSAM"/>
</dbReference>
<keyword evidence="1 8" id="KW-0004">4Fe-4S</keyword>
<dbReference type="SFLD" id="SFLDG01082">
    <property type="entry name" value="B12-binding_domain_containing"/>
    <property type="match status" value="1"/>
</dbReference>
<feature type="domain" description="MTTase N-terminal" evidence="10">
    <location>
        <begin position="3"/>
        <end position="119"/>
    </location>
</feature>
<dbReference type="NCBIfam" id="TIGR01125">
    <property type="entry name" value="30S ribosomal protein S12 methylthiotransferase RimO"/>
    <property type="match status" value="1"/>
</dbReference>
<dbReference type="GO" id="GO:0005829">
    <property type="term" value="C:cytosol"/>
    <property type="evidence" value="ECO:0007669"/>
    <property type="project" value="TreeGrafter"/>
</dbReference>
<dbReference type="PROSITE" id="PS01278">
    <property type="entry name" value="MTTASE_RADICAL"/>
    <property type="match status" value="1"/>
</dbReference>
<dbReference type="InParanoid" id="A0A140L8N0"/>
<feature type="domain" description="Radical SAM core" evidence="11">
    <location>
        <begin position="140"/>
        <end position="370"/>
    </location>
</feature>
<feature type="binding site" evidence="8">
    <location>
        <position position="158"/>
    </location>
    <ligand>
        <name>[4Fe-4S] cluster</name>
        <dbReference type="ChEBI" id="CHEBI:49883"/>
        <label>2</label>
        <note>4Fe-4S-S-AdoMet</note>
    </ligand>
</feature>
<dbReference type="Gene3D" id="2.40.50.140">
    <property type="entry name" value="Nucleic acid-binding proteins"/>
    <property type="match status" value="1"/>
</dbReference>
<name>A0A140L8N0_9FIRM</name>
<dbReference type="NCBIfam" id="TIGR00089">
    <property type="entry name" value="MiaB/RimO family radical SAM methylthiotransferase"/>
    <property type="match status" value="1"/>
</dbReference>
<dbReference type="CDD" id="cd01335">
    <property type="entry name" value="Radical_SAM"/>
    <property type="match status" value="1"/>
</dbReference>
<keyword evidence="13" id="KW-1185">Reference proteome</keyword>
<dbReference type="FunFam" id="3.80.30.20:FF:000001">
    <property type="entry name" value="tRNA-2-methylthio-N(6)-dimethylallyladenosine synthase 2"/>
    <property type="match status" value="1"/>
</dbReference>
<dbReference type="GO" id="GO:0051539">
    <property type="term" value="F:4 iron, 4 sulfur cluster binding"/>
    <property type="evidence" value="ECO:0007669"/>
    <property type="project" value="UniProtKB-UniRule"/>
</dbReference>
<evidence type="ECO:0000256" key="6">
    <source>
        <dbReference type="ARBA" id="ARBA00023004"/>
    </source>
</evidence>
<comment type="cofactor">
    <cofactor evidence="8">
        <name>[4Fe-4S] cluster</name>
        <dbReference type="ChEBI" id="CHEBI:49883"/>
    </cofactor>
    <text evidence="8">Binds 2 [4Fe-4S] clusters. One cluster is coordinated with 3 cysteines and an exchangeable S-adenosyl-L-methionine.</text>
</comment>
<dbReference type="InterPro" id="IPR058240">
    <property type="entry name" value="rSAM_sf"/>
</dbReference>
<dbReference type="GO" id="GO:0046872">
    <property type="term" value="F:metal ion binding"/>
    <property type="evidence" value="ECO:0007669"/>
    <property type="project" value="UniProtKB-KW"/>
</dbReference>
<keyword evidence="6 8" id="KW-0408">Iron</keyword>